<sequence length="1178" mass="135010">MEVDSYCLFKNIGGCDGTATPCYYLCKPTISTEDNSTFFGCKSKIESLLLQYGQFDLLPCNVEEFHVCQNHSDLIIPSRFKNCCLCKPFGRTQSSKSGLRIISKLYAFAAWKEHSIRLSFGRKMCTQCRNDLNKSYVTKEIREECDELFQWLYDVNLTHTPSICSSDSHNVLSQSFNKLVVDEKQDRLKQFLQEVNYDGSVPTTKSFVKLQSSSKKRFCRQSTNVLKHILGIMSPNDDTNVIWQTNIENSQQISLTNGNLDKNLRLILTSLVEAYNAAYHWTVRQQILSIMANDVTFSTILMFIPNLTEYRYYRARRYAKSIGKGVVVDDTRTATIRYDDYQLEHFIEFIVSPHICTDLPFGQKELHLSTGETLLIPLTIRNLAPQRIITQYYDYCKEYYGNTFRPLGQSSLFSILNECTASTRRSLQGLDSFSAEGSTAFDFFIFNCRRIVNIRYSFKCALGLTAINAAELKRDLQDSRNYLKSDYKVHISRSSSVPDHCSIYALSDAANKCWYQACDHNHDQQCDRCELLKITLAKIRTYIEEYQTDIAIRDRLLYRVQQQVRYIEDWKAHLLRTVHQDQSRIDILNNLDDETIMIHVDWAMKWLPTKYRESTKDHFAKRGLSWHIAYVIRKKSSTSSNSPDTSFYSTEAANKHSSNENIFQHKIFCHVFDQCVQNAKTVVSIIRHIFQRLQQTAPNIKYAHLRSDNAGCYHGGEALLSVEQLFKDTGIWIKSIDFCDPQSGKGPCDQIAAVIKCSIRRFIDEKHNCTNAIEFLTASERTKGVEFYASEVQNLHTEKIEWKGVKQINNIEYIQGQTTSSINASTGVRVWQSWKVGTGQLYPLCDLEKNIVKINPLNVFVSTNVSIPWVDDDYEKADKDHPNDAYSDDSSSSEESSGDESSLKKASEDNYYSFDCQVNGCTARYRYYANLLRHYTTGKHKMKLEKYSLVDRSKILFHKSLTTNHLRSTPLLSITVVSPINSSMIPTLTQNWASQKNKPTVRFNDKQKQFIQQKFNEGVETGMKWDPARVASDMEMLTSNGNYVFNNDECLTQGQIKSYFSRLAVKQRTMQQVLDQQTSSSSTSSSSTSLSTTSTNDIKSTDTISMNESNDSEETDDRDLEVYSWRQMLDEARNILEHSSISSSILASSTVSDSLPSTPSTKRKSKPNTSQNNKYKAK</sequence>
<dbReference type="EMBL" id="CAJNRE010017803">
    <property type="protein sequence ID" value="CAF2157500.1"/>
    <property type="molecule type" value="Genomic_DNA"/>
</dbReference>
<dbReference type="Proteomes" id="UP000663824">
    <property type="component" value="Unassembled WGS sequence"/>
</dbReference>
<dbReference type="PANTHER" id="PTHR33845:SF1">
    <property type="entry name" value="C2H2-TYPE DOMAIN-CONTAINING PROTEIN"/>
    <property type="match status" value="1"/>
</dbReference>
<dbReference type="AlphaFoldDB" id="A0A816YCU3"/>
<evidence type="ECO:0000256" key="1">
    <source>
        <dbReference type="SAM" id="MobiDB-lite"/>
    </source>
</evidence>
<evidence type="ECO:0000313" key="3">
    <source>
        <dbReference type="EMBL" id="CAF2157500.1"/>
    </source>
</evidence>
<feature type="domain" description="C2H2-type" evidence="2">
    <location>
        <begin position="916"/>
        <end position="940"/>
    </location>
</feature>
<proteinExistence type="predicted"/>
<feature type="region of interest" description="Disordered" evidence="1">
    <location>
        <begin position="878"/>
        <end position="904"/>
    </location>
</feature>
<dbReference type="PANTHER" id="PTHR33845">
    <property type="entry name" value="C2H2-TYPE DOMAIN-CONTAINING PROTEIN"/>
    <property type="match status" value="1"/>
</dbReference>
<accession>A0A816YCU3</accession>
<feature type="compositionally biased region" description="Polar residues" evidence="1">
    <location>
        <begin position="1167"/>
        <end position="1178"/>
    </location>
</feature>
<evidence type="ECO:0000259" key="2">
    <source>
        <dbReference type="PROSITE" id="PS00028"/>
    </source>
</evidence>
<protein>
    <recommendedName>
        <fullName evidence="2">C2H2-type domain-containing protein</fullName>
    </recommendedName>
</protein>
<dbReference type="InterPro" id="IPR013087">
    <property type="entry name" value="Znf_C2H2_type"/>
</dbReference>
<reference evidence="3" key="1">
    <citation type="submission" date="2021-02" db="EMBL/GenBank/DDBJ databases">
        <authorList>
            <person name="Nowell W R."/>
        </authorList>
    </citation>
    <scope>NUCLEOTIDE SEQUENCE</scope>
</reference>
<feature type="compositionally biased region" description="Low complexity" evidence="1">
    <location>
        <begin position="1146"/>
        <end position="1155"/>
    </location>
</feature>
<evidence type="ECO:0000313" key="4">
    <source>
        <dbReference type="Proteomes" id="UP000663824"/>
    </source>
</evidence>
<feature type="compositionally biased region" description="Low complexity" evidence="1">
    <location>
        <begin position="1078"/>
        <end position="1095"/>
    </location>
</feature>
<organism evidence="3 4">
    <name type="scientific">Rotaria magnacalcarata</name>
    <dbReference type="NCBI Taxonomy" id="392030"/>
    <lineage>
        <taxon>Eukaryota</taxon>
        <taxon>Metazoa</taxon>
        <taxon>Spiralia</taxon>
        <taxon>Gnathifera</taxon>
        <taxon>Rotifera</taxon>
        <taxon>Eurotatoria</taxon>
        <taxon>Bdelloidea</taxon>
        <taxon>Philodinida</taxon>
        <taxon>Philodinidae</taxon>
        <taxon>Rotaria</taxon>
    </lineage>
</organism>
<feature type="region of interest" description="Disordered" evidence="1">
    <location>
        <begin position="1146"/>
        <end position="1178"/>
    </location>
</feature>
<comment type="caution">
    <text evidence="3">The sequence shown here is derived from an EMBL/GenBank/DDBJ whole genome shotgun (WGS) entry which is preliminary data.</text>
</comment>
<dbReference type="PROSITE" id="PS00028">
    <property type="entry name" value="ZINC_FINGER_C2H2_1"/>
    <property type="match status" value="1"/>
</dbReference>
<feature type="region of interest" description="Disordered" evidence="1">
    <location>
        <begin position="1075"/>
        <end position="1118"/>
    </location>
</feature>
<feature type="compositionally biased region" description="Polar residues" evidence="1">
    <location>
        <begin position="1096"/>
        <end position="1109"/>
    </location>
</feature>
<name>A0A816YCU3_9BILA</name>
<gene>
    <name evidence="3" type="ORF">MBJ925_LOCUS32558</name>
</gene>